<dbReference type="Proteomes" id="UP000287651">
    <property type="component" value="Unassembled WGS sequence"/>
</dbReference>
<gene>
    <name evidence="1" type="ORF">B296_00019033</name>
</gene>
<organism evidence="1 2">
    <name type="scientific">Ensete ventricosum</name>
    <name type="common">Abyssinian banana</name>
    <name type="synonym">Musa ensete</name>
    <dbReference type="NCBI Taxonomy" id="4639"/>
    <lineage>
        <taxon>Eukaryota</taxon>
        <taxon>Viridiplantae</taxon>
        <taxon>Streptophyta</taxon>
        <taxon>Embryophyta</taxon>
        <taxon>Tracheophyta</taxon>
        <taxon>Spermatophyta</taxon>
        <taxon>Magnoliopsida</taxon>
        <taxon>Liliopsida</taxon>
        <taxon>Zingiberales</taxon>
        <taxon>Musaceae</taxon>
        <taxon>Ensete</taxon>
    </lineage>
</organism>
<name>A0A426YZA9_ENSVE</name>
<comment type="caution">
    <text evidence="1">The sequence shown here is derived from an EMBL/GenBank/DDBJ whole genome shotgun (WGS) entry which is preliminary data.</text>
</comment>
<evidence type="ECO:0000313" key="2">
    <source>
        <dbReference type="Proteomes" id="UP000287651"/>
    </source>
</evidence>
<protein>
    <submittedName>
        <fullName evidence="1">Uncharacterized protein</fullName>
    </submittedName>
</protein>
<dbReference type="EMBL" id="AMZH03009379">
    <property type="protein sequence ID" value="RRT56981.1"/>
    <property type="molecule type" value="Genomic_DNA"/>
</dbReference>
<proteinExistence type="predicted"/>
<dbReference type="AlphaFoldDB" id="A0A426YZA9"/>
<reference evidence="1 2" key="1">
    <citation type="journal article" date="2014" name="Agronomy (Basel)">
        <title>A Draft Genome Sequence for Ensete ventricosum, the Drought-Tolerant Tree Against Hunger.</title>
        <authorList>
            <person name="Harrison J."/>
            <person name="Moore K.A."/>
            <person name="Paszkiewicz K."/>
            <person name="Jones T."/>
            <person name="Grant M."/>
            <person name="Ambacheew D."/>
            <person name="Muzemil S."/>
            <person name="Studholme D.J."/>
        </authorList>
    </citation>
    <scope>NUCLEOTIDE SEQUENCE [LARGE SCALE GENOMIC DNA]</scope>
</reference>
<evidence type="ECO:0000313" key="1">
    <source>
        <dbReference type="EMBL" id="RRT56981.1"/>
    </source>
</evidence>
<sequence length="77" mass="8821">MHVSSWVPLPFLPIVDVRGPTYVRTYVRAWQPGTVVARPLCGSRPKLYVDDLECHVLTTPTYSPFSSFLFSFAPFRF</sequence>
<accession>A0A426YZA9</accession>